<evidence type="ECO:0000256" key="2">
    <source>
        <dbReference type="ARBA" id="ARBA00022737"/>
    </source>
</evidence>
<feature type="region of interest" description="Disordered" evidence="5">
    <location>
        <begin position="1"/>
        <end position="23"/>
    </location>
</feature>
<keyword evidence="2" id="KW-0677">Repeat</keyword>
<dbReference type="InterPro" id="IPR044630">
    <property type="entry name" value="SPA1/2/3/4"/>
</dbReference>
<keyword evidence="8" id="KW-1185">Reference proteome</keyword>
<dbReference type="InterPro" id="IPR019775">
    <property type="entry name" value="WD40_repeat_CS"/>
</dbReference>
<evidence type="ECO:0000256" key="5">
    <source>
        <dbReference type="SAM" id="MobiDB-lite"/>
    </source>
</evidence>
<gene>
    <name evidence="7" type="ORF">QJS04_geneDACA024934</name>
</gene>
<dbReference type="InterPro" id="IPR015943">
    <property type="entry name" value="WD40/YVTN_repeat-like_dom_sf"/>
</dbReference>
<dbReference type="GO" id="GO:0005524">
    <property type="term" value="F:ATP binding"/>
    <property type="evidence" value="ECO:0007669"/>
    <property type="project" value="InterPro"/>
</dbReference>
<dbReference type="InterPro" id="IPR011009">
    <property type="entry name" value="Kinase-like_dom_sf"/>
</dbReference>
<name>A0AAV9AWD2_ACOGR</name>
<dbReference type="SUPFAM" id="SSF50978">
    <property type="entry name" value="WD40 repeat-like"/>
    <property type="match status" value="1"/>
</dbReference>
<dbReference type="Pfam" id="PF00400">
    <property type="entry name" value="WD40"/>
    <property type="match status" value="4"/>
</dbReference>
<dbReference type="GO" id="GO:0009640">
    <property type="term" value="P:photomorphogenesis"/>
    <property type="evidence" value="ECO:0007669"/>
    <property type="project" value="InterPro"/>
</dbReference>
<dbReference type="PROSITE" id="PS50082">
    <property type="entry name" value="WD_REPEATS_2"/>
    <property type="match status" value="2"/>
</dbReference>
<evidence type="ECO:0000256" key="1">
    <source>
        <dbReference type="ARBA" id="ARBA00022574"/>
    </source>
</evidence>
<evidence type="ECO:0000313" key="7">
    <source>
        <dbReference type="EMBL" id="KAK1268307.1"/>
    </source>
</evidence>
<dbReference type="SUPFAM" id="SSF56112">
    <property type="entry name" value="Protein kinase-like (PK-like)"/>
    <property type="match status" value="1"/>
</dbReference>
<keyword evidence="1 3" id="KW-0853">WD repeat</keyword>
<reference evidence="7" key="1">
    <citation type="journal article" date="2023" name="Nat. Commun.">
        <title>Diploid and tetraploid genomes of Acorus and the evolution of monocots.</title>
        <authorList>
            <person name="Ma L."/>
            <person name="Liu K.W."/>
            <person name="Li Z."/>
            <person name="Hsiao Y.Y."/>
            <person name="Qi Y."/>
            <person name="Fu T."/>
            <person name="Tang G.D."/>
            <person name="Zhang D."/>
            <person name="Sun W.H."/>
            <person name="Liu D.K."/>
            <person name="Li Y."/>
            <person name="Chen G.Z."/>
            <person name="Liu X.D."/>
            <person name="Liao X.Y."/>
            <person name="Jiang Y.T."/>
            <person name="Yu X."/>
            <person name="Hao Y."/>
            <person name="Huang J."/>
            <person name="Zhao X.W."/>
            <person name="Ke S."/>
            <person name="Chen Y.Y."/>
            <person name="Wu W.L."/>
            <person name="Hsu J.L."/>
            <person name="Lin Y.F."/>
            <person name="Huang M.D."/>
            <person name="Li C.Y."/>
            <person name="Huang L."/>
            <person name="Wang Z.W."/>
            <person name="Zhao X."/>
            <person name="Zhong W.Y."/>
            <person name="Peng D.H."/>
            <person name="Ahmad S."/>
            <person name="Lan S."/>
            <person name="Zhang J.S."/>
            <person name="Tsai W.C."/>
            <person name="Van de Peer Y."/>
            <person name="Liu Z.J."/>
        </authorList>
    </citation>
    <scope>NUCLEOTIDE SEQUENCE</scope>
    <source>
        <strain evidence="7">SCP</strain>
    </source>
</reference>
<dbReference type="SMART" id="SM00320">
    <property type="entry name" value="WD40"/>
    <property type="match status" value="7"/>
</dbReference>
<feature type="repeat" description="WD" evidence="3">
    <location>
        <begin position="602"/>
        <end position="635"/>
    </location>
</feature>
<keyword evidence="4" id="KW-0175">Coiled coil</keyword>
<dbReference type="CDD" id="cd00200">
    <property type="entry name" value="WD40"/>
    <property type="match status" value="1"/>
</dbReference>
<dbReference type="PROSITE" id="PS50011">
    <property type="entry name" value="PROTEIN_KINASE_DOM"/>
    <property type="match status" value="1"/>
</dbReference>
<dbReference type="InterPro" id="IPR020472">
    <property type="entry name" value="WD40_PAC1"/>
</dbReference>
<dbReference type="InterPro" id="IPR036322">
    <property type="entry name" value="WD40_repeat_dom_sf"/>
</dbReference>
<proteinExistence type="predicted"/>
<evidence type="ECO:0000256" key="4">
    <source>
        <dbReference type="SAM" id="Coils"/>
    </source>
</evidence>
<dbReference type="EMBL" id="JAUJYN010000006">
    <property type="protein sequence ID" value="KAK1268307.1"/>
    <property type="molecule type" value="Genomic_DNA"/>
</dbReference>
<protein>
    <submittedName>
        <fullName evidence="7">Protein SPA1-RELATED 4</fullName>
    </submittedName>
</protein>
<dbReference type="PROSITE" id="PS00678">
    <property type="entry name" value="WD_REPEATS_1"/>
    <property type="match status" value="2"/>
</dbReference>
<dbReference type="PANTHER" id="PTHR44218">
    <property type="entry name" value="PROTEIN SPA1-RELATED 2"/>
    <property type="match status" value="1"/>
</dbReference>
<feature type="repeat" description="WD" evidence="3">
    <location>
        <begin position="516"/>
        <end position="558"/>
    </location>
</feature>
<dbReference type="InterPro" id="IPR001680">
    <property type="entry name" value="WD40_rpt"/>
</dbReference>
<sequence length="730" mass="81503">MDGSEGSGRERFSTSRPPDARSIGFRHFRDRIAGAAALPPLPPPPTSNLDCQIGSSGVCDASGPPPPPEAGEISLREWLDKPERSVDLFECLHIFRQIVDTVNLAHSQGIVINNVRPSCFVMSAFNRVAFIESASCSSSGSDSCGDGSDGKAGVEQCSSSPSTEDCLPHSGFTPMKQILVIELNWYTSPEEAAGASPSFASDIYRLGVLLFELFCTFSSLDEKLRTMSNLRHRVLPPQLLLKWPKEASFCLWLLHPQPNTRPKMSEVLQSQFLNEPRDNLEEREAAIKLKEEIEEQELLLEFLLQMRQRKQDTADKLHDAICCLSSDIEEVLEQQSILKKKGFEMHNEEKSEPHLEKEGFSSKNTRLMKNFKKLEAAYFSTRLRMGGEGGGKRCGWIDPFLDGLCKYLSFSKLKVRADLKQGDLLNSSSLVCSLSFDRDKKFFATAGVNRKIKIFECDMILDEDRDIHYPVVEMASKSKLSSVCWNGYIKSQIASSDFEGVVQVWDVTRNQVFLEMREHERRVWSVDFSQMDPTRLASGSDDGTVKLWNINQGVSIGTIRTKANVCSVQFPPDSARSLAIGSADHKIYCYDLRNTRIPWCTLVGHTKTVSYVKFIDSSTLVSASTDNTLKLWDLSMNTSRVLDTPVQTFTGHTNIKNFVGLSISDGYIATGSETNEVFVYHKAFPMPVLSFKFEGPDPLSQFVSSVCWRGQSNTLLAANSTGNIKLLDMV</sequence>
<dbReference type="Proteomes" id="UP001179952">
    <property type="component" value="Unassembled WGS sequence"/>
</dbReference>
<dbReference type="Gene3D" id="2.130.10.10">
    <property type="entry name" value="YVTN repeat-like/Quinoprotein amine dehydrogenase"/>
    <property type="match status" value="1"/>
</dbReference>
<accession>A0AAV9AWD2</accession>
<dbReference type="Gene3D" id="1.10.510.10">
    <property type="entry name" value="Transferase(Phosphotransferase) domain 1"/>
    <property type="match status" value="1"/>
</dbReference>
<dbReference type="InterPro" id="IPR000719">
    <property type="entry name" value="Prot_kinase_dom"/>
</dbReference>
<organism evidence="7 8">
    <name type="scientific">Acorus gramineus</name>
    <name type="common">Dwarf sweet flag</name>
    <dbReference type="NCBI Taxonomy" id="55184"/>
    <lineage>
        <taxon>Eukaryota</taxon>
        <taxon>Viridiplantae</taxon>
        <taxon>Streptophyta</taxon>
        <taxon>Embryophyta</taxon>
        <taxon>Tracheophyta</taxon>
        <taxon>Spermatophyta</taxon>
        <taxon>Magnoliopsida</taxon>
        <taxon>Liliopsida</taxon>
        <taxon>Acoraceae</taxon>
        <taxon>Acorus</taxon>
    </lineage>
</organism>
<dbReference type="PANTHER" id="PTHR44218:SF1">
    <property type="entry name" value="PROTEIN SPA1-RELATED 3"/>
    <property type="match status" value="1"/>
</dbReference>
<evidence type="ECO:0000313" key="8">
    <source>
        <dbReference type="Proteomes" id="UP001179952"/>
    </source>
</evidence>
<reference evidence="7" key="2">
    <citation type="submission" date="2023-06" db="EMBL/GenBank/DDBJ databases">
        <authorList>
            <person name="Ma L."/>
            <person name="Liu K.-W."/>
            <person name="Li Z."/>
            <person name="Hsiao Y.-Y."/>
            <person name="Qi Y."/>
            <person name="Fu T."/>
            <person name="Tang G."/>
            <person name="Zhang D."/>
            <person name="Sun W.-H."/>
            <person name="Liu D.-K."/>
            <person name="Li Y."/>
            <person name="Chen G.-Z."/>
            <person name="Liu X.-D."/>
            <person name="Liao X.-Y."/>
            <person name="Jiang Y.-T."/>
            <person name="Yu X."/>
            <person name="Hao Y."/>
            <person name="Huang J."/>
            <person name="Zhao X.-W."/>
            <person name="Ke S."/>
            <person name="Chen Y.-Y."/>
            <person name="Wu W.-L."/>
            <person name="Hsu J.-L."/>
            <person name="Lin Y.-F."/>
            <person name="Huang M.-D."/>
            <person name="Li C.-Y."/>
            <person name="Huang L."/>
            <person name="Wang Z.-W."/>
            <person name="Zhao X."/>
            <person name="Zhong W.-Y."/>
            <person name="Peng D.-H."/>
            <person name="Ahmad S."/>
            <person name="Lan S."/>
            <person name="Zhang J.-S."/>
            <person name="Tsai W.-C."/>
            <person name="Van De Peer Y."/>
            <person name="Liu Z.-J."/>
        </authorList>
    </citation>
    <scope>NUCLEOTIDE SEQUENCE</scope>
    <source>
        <strain evidence="7">SCP</strain>
        <tissue evidence="7">Leaves</tissue>
    </source>
</reference>
<evidence type="ECO:0000256" key="3">
    <source>
        <dbReference type="PROSITE-ProRule" id="PRU00221"/>
    </source>
</evidence>
<feature type="coiled-coil region" evidence="4">
    <location>
        <begin position="277"/>
        <end position="306"/>
    </location>
</feature>
<comment type="caution">
    <text evidence="7">The sequence shown here is derived from an EMBL/GenBank/DDBJ whole genome shotgun (WGS) entry which is preliminary data.</text>
</comment>
<evidence type="ECO:0000259" key="6">
    <source>
        <dbReference type="PROSITE" id="PS50011"/>
    </source>
</evidence>
<dbReference type="PROSITE" id="PS50294">
    <property type="entry name" value="WD_REPEATS_REGION"/>
    <property type="match status" value="2"/>
</dbReference>
<feature type="region of interest" description="Disordered" evidence="5">
    <location>
        <begin position="36"/>
        <end position="71"/>
    </location>
</feature>
<dbReference type="PRINTS" id="PR00320">
    <property type="entry name" value="GPROTEINBRPT"/>
</dbReference>
<dbReference type="GO" id="GO:0004672">
    <property type="term" value="F:protein kinase activity"/>
    <property type="evidence" value="ECO:0007669"/>
    <property type="project" value="InterPro"/>
</dbReference>
<dbReference type="AlphaFoldDB" id="A0AAV9AWD2"/>
<feature type="domain" description="Protein kinase" evidence="6">
    <location>
        <begin position="1"/>
        <end position="273"/>
    </location>
</feature>